<dbReference type="InterPro" id="IPR034733">
    <property type="entry name" value="AcCoA_carboxyl_beta"/>
</dbReference>
<dbReference type="RefSeq" id="WP_243112977.1">
    <property type="nucleotide sequence ID" value="NZ_SRMQ01000005.1"/>
</dbReference>
<evidence type="ECO:0000313" key="3">
    <source>
        <dbReference type="EMBL" id="TGJ76564.1"/>
    </source>
</evidence>
<dbReference type="EMBL" id="SRMQ01000005">
    <property type="protein sequence ID" value="TGJ76564.1"/>
    <property type="molecule type" value="Genomic_DNA"/>
</dbReference>
<sequence>MNKVDNAELLHRLRDSVESTTGYQRINALFDAGSFNEIDCFAKSGENLAEVITGYGTIEGCPVFVFSQNKDIEGGAMSKAQASKIKKLYNLALRTGTPIIGIYDSIGGRLKEGSDIFAAYGDVLANANELSGVVPQISLILGPCIGTSAMIAASADFIVMSKNSELTIDTNGEHGSAEEAAKMGICHIVSEDEQDAISTVRKLVTLLPSNNLSGIPVLEMQAISDETELTCDSDMRTVLTAVCDDASFVELGDRFGTSSITGFAEIDGSTTGIVALQGELDADSCTKAARFIRFCDAFSLPIVTFVNAEKFESLREASKLSSSYSEATTGKITVITGSAYGPVYIAVAGRGANSDYTMAWPNAVVSPLAPETAAIFLWNDRLANSANPVEDRKKLIEEYKETEASPFAVAADGYIEDIVHPKDTRIRVIANLQMLAEKRVSGLSKKHSNIQI</sequence>
<dbReference type="InterPro" id="IPR011763">
    <property type="entry name" value="COA_CT_C"/>
</dbReference>
<comment type="caution">
    <text evidence="3">The sequence shown here is derived from an EMBL/GenBank/DDBJ whole genome shotgun (WGS) entry which is preliminary data.</text>
</comment>
<proteinExistence type="predicted"/>
<dbReference type="PANTHER" id="PTHR43842">
    <property type="entry name" value="PROPIONYL-COA CARBOXYLASE BETA CHAIN"/>
    <property type="match status" value="1"/>
</dbReference>
<evidence type="ECO:0000259" key="1">
    <source>
        <dbReference type="PROSITE" id="PS50980"/>
    </source>
</evidence>
<reference evidence="3 4" key="1">
    <citation type="submission" date="2019-04" db="EMBL/GenBank/DDBJ databases">
        <authorList>
            <person name="Poehlein A."/>
            <person name="Bengelsdorf F.R."/>
            <person name="Duerre P."/>
            <person name="Daniel R."/>
        </authorList>
    </citation>
    <scope>NUCLEOTIDE SEQUENCE [LARGE SCALE GENOMIC DNA]</scope>
    <source>
        <strain evidence="3 4">BS-1</strain>
    </source>
</reference>
<feature type="domain" description="CoA carboxyltransferase N-terminal" evidence="1">
    <location>
        <begin position="1"/>
        <end position="162"/>
    </location>
</feature>
<name>A0A4Z0XYS3_9FIRM</name>
<dbReference type="InterPro" id="IPR029045">
    <property type="entry name" value="ClpP/crotonase-like_dom_sf"/>
</dbReference>
<gene>
    <name evidence="3" type="primary">accD5</name>
    <name evidence="3" type="ORF">CAGA_14810</name>
</gene>
<dbReference type="Proteomes" id="UP000297714">
    <property type="component" value="Unassembled WGS sequence"/>
</dbReference>
<dbReference type="AlphaFoldDB" id="A0A4Z0XYS3"/>
<dbReference type="Gene3D" id="3.90.226.10">
    <property type="entry name" value="2-enoyl-CoA Hydratase, Chain A, domain 1"/>
    <property type="match status" value="2"/>
</dbReference>
<protein>
    <submittedName>
        <fullName evidence="3">Putative propionyl-CoA carboxylase beta chain 5</fullName>
        <ecNumber evidence="3">6.4.1.3</ecNumber>
    </submittedName>
</protein>
<accession>A0A4Z0XYS3</accession>
<dbReference type="PROSITE" id="PS50989">
    <property type="entry name" value="COA_CT_CTER"/>
    <property type="match status" value="1"/>
</dbReference>
<dbReference type="SUPFAM" id="SSF52096">
    <property type="entry name" value="ClpP/crotonase"/>
    <property type="match status" value="2"/>
</dbReference>
<dbReference type="InterPro" id="IPR011762">
    <property type="entry name" value="COA_CT_N"/>
</dbReference>
<dbReference type="InterPro" id="IPR051047">
    <property type="entry name" value="AccD/PCCB"/>
</dbReference>
<dbReference type="Pfam" id="PF01039">
    <property type="entry name" value="Carboxyl_trans"/>
    <property type="match status" value="1"/>
</dbReference>
<dbReference type="EC" id="6.4.1.3" evidence="3"/>
<dbReference type="PROSITE" id="PS50980">
    <property type="entry name" value="COA_CT_NTER"/>
    <property type="match status" value="1"/>
</dbReference>
<organism evidence="3 4">
    <name type="scientific">Caproiciproducens galactitolivorans</name>
    <dbReference type="NCBI Taxonomy" id="642589"/>
    <lineage>
        <taxon>Bacteria</taxon>
        <taxon>Bacillati</taxon>
        <taxon>Bacillota</taxon>
        <taxon>Clostridia</taxon>
        <taxon>Eubacteriales</taxon>
        <taxon>Acutalibacteraceae</taxon>
        <taxon>Caproiciproducens</taxon>
    </lineage>
</organism>
<evidence type="ECO:0000313" key="4">
    <source>
        <dbReference type="Proteomes" id="UP000297714"/>
    </source>
</evidence>
<keyword evidence="3" id="KW-0436">Ligase</keyword>
<dbReference type="GO" id="GO:0004658">
    <property type="term" value="F:propionyl-CoA carboxylase activity"/>
    <property type="evidence" value="ECO:0007669"/>
    <property type="project" value="UniProtKB-EC"/>
</dbReference>
<evidence type="ECO:0000259" key="2">
    <source>
        <dbReference type="PROSITE" id="PS50989"/>
    </source>
</evidence>
<dbReference type="PANTHER" id="PTHR43842:SF2">
    <property type="entry name" value="PROPIONYL-COA CARBOXYLASE BETA CHAIN, MITOCHONDRIAL"/>
    <property type="match status" value="1"/>
</dbReference>
<feature type="domain" description="CoA carboxyltransferase C-terminal" evidence="2">
    <location>
        <begin position="199"/>
        <end position="434"/>
    </location>
</feature>
<keyword evidence="4" id="KW-1185">Reference proteome</keyword>